<sequence length="449" mass="49976">MMSVIIAGSPKKGYQCTTSSIEMQEQEAPLPNVENRGYFQVRTSFCQRFPDVITQKMKNGSERMLKLKQVLLSGIIQFEEIKLHQWRYEYRAEVSYLMTANPPMPFISKNQGAPGRRRRSLNPVPLSGTGIANIYRKVDAIIVEEPDNLWCGQGTICEERMPQVPNIARVVEVKFPGDRFRTGQKNDNVSIAGGRDKFTLLNIHDCRTKTDKERDTLTNELLSKFGKVWPWLLIPPVFGPGAKPPYIPPVPIPGKHPEPKPLPGGSPIPTHSRNLMEPWTQQETLVVQEAQSIGGLAGELYEETLAVLKGTAVWMQEAGEWMYDQGREAYVWLKEGVTDLAKSSVIFTIAQVLELYLLVKKWTDWTIEFIKSITFIDVLWVFGGIVVGIAIGVVAGVIAVPASVYAAIAGLLGLLGVSTAATADDRPNGSIPSSDLILMLEQYELENQH</sequence>
<evidence type="ECO:0000313" key="3">
    <source>
        <dbReference type="EMBL" id="MCL1028372.1"/>
    </source>
</evidence>
<evidence type="ECO:0000256" key="2">
    <source>
        <dbReference type="SAM" id="Phobius"/>
    </source>
</evidence>
<evidence type="ECO:0000313" key="4">
    <source>
        <dbReference type="Proteomes" id="UP001165275"/>
    </source>
</evidence>
<proteinExistence type="predicted"/>
<feature type="transmembrane region" description="Helical" evidence="2">
    <location>
        <begin position="379"/>
        <end position="398"/>
    </location>
</feature>
<gene>
    <name evidence="3" type="ORF">KAJ71_04865</name>
</gene>
<organism evidence="3 4">
    <name type="scientific">Serratia silvae</name>
    <dbReference type="NCBI Taxonomy" id="2824122"/>
    <lineage>
        <taxon>Bacteria</taxon>
        <taxon>Pseudomonadati</taxon>
        <taxon>Pseudomonadota</taxon>
        <taxon>Gammaproteobacteria</taxon>
        <taxon>Enterobacterales</taxon>
        <taxon>Yersiniaceae</taxon>
        <taxon>Serratia</taxon>
    </lineage>
</organism>
<reference evidence="3" key="1">
    <citation type="submission" date="2021-04" db="EMBL/GenBank/DDBJ databases">
        <title>Genome sequence of Serratia sp. arafor3.</title>
        <authorList>
            <person name="Besaury L."/>
        </authorList>
    </citation>
    <scope>NUCLEOTIDE SEQUENCE</scope>
    <source>
        <strain evidence="3">Arafor3</strain>
    </source>
</reference>
<keyword evidence="4" id="KW-1185">Reference proteome</keyword>
<protein>
    <submittedName>
        <fullName evidence="3">VRR-NUC domain-containing protein</fullName>
    </submittedName>
</protein>
<accession>A0ABT0K9C3</accession>
<dbReference type="Proteomes" id="UP001165275">
    <property type="component" value="Unassembled WGS sequence"/>
</dbReference>
<comment type="caution">
    <text evidence="3">The sequence shown here is derived from an EMBL/GenBank/DDBJ whole genome shotgun (WGS) entry which is preliminary data.</text>
</comment>
<feature type="region of interest" description="Disordered" evidence="1">
    <location>
        <begin position="250"/>
        <end position="273"/>
    </location>
</feature>
<keyword evidence="2" id="KW-0472">Membrane</keyword>
<keyword evidence="2" id="KW-0812">Transmembrane</keyword>
<dbReference type="EMBL" id="JAGQDC010000003">
    <property type="protein sequence ID" value="MCL1028372.1"/>
    <property type="molecule type" value="Genomic_DNA"/>
</dbReference>
<keyword evidence="2" id="KW-1133">Transmembrane helix</keyword>
<evidence type="ECO:0000256" key="1">
    <source>
        <dbReference type="SAM" id="MobiDB-lite"/>
    </source>
</evidence>
<feature type="compositionally biased region" description="Pro residues" evidence="1">
    <location>
        <begin position="250"/>
        <end position="266"/>
    </location>
</feature>
<name>A0ABT0K9C3_9GAMM</name>
<feature type="transmembrane region" description="Helical" evidence="2">
    <location>
        <begin position="404"/>
        <end position="423"/>
    </location>
</feature>
<dbReference type="RefSeq" id="WP_248944648.1">
    <property type="nucleotide sequence ID" value="NZ_JAGQDC010000003.1"/>
</dbReference>